<proteinExistence type="predicted"/>
<dbReference type="GO" id="GO:0005634">
    <property type="term" value="C:nucleus"/>
    <property type="evidence" value="ECO:0007669"/>
    <property type="project" value="UniProtKB-SubCell"/>
</dbReference>
<keyword evidence="2" id="KW-0479">Metal-binding</keyword>
<sequence length="1386" mass="157782">MVRPLVICWNRKIFISIYHSYFHDHLEKAKLDIEEHEKGNGVVVQSVVSRLKREEYKRTDEPLEDVDNDVSFSHLSDGHKKKEANSINYNKKSSRRCYSEATNLSSPSILSDFSSVNHSNDKPVDYYCNHSADSHPSQNYDSKDISTFSEQREEKPHVSNDTQSMLCSHQHSNHSMDRSPNHHSNYSQGDSSFHLESINMGSMIPTHNHAYRKHQTDQTSDGNLSLPCDKNNIAEVKQLPQCGGEEEKRPTVREIYICSICEKEFRQSGNFHKHMKSHTESHHYCKCGNCGLEFDNDEKLQQHMQKDHTGPNPYKCVLCFREFRQYNNLCRHLRSHREKKFVCEICDKECNEKHYLDMHMSSHTGHRIFSCGVCAKQFTSTNDFKEHVYTHSKSDLHVCKVCDKAFSKAGVLQRHMKIHTGLRPYKCEYCDKNYIYRHHLVTHMKSHIKSSKQYACNICKKEFSQISHLNKHKQKHLTETKLSNSTLGGNSIPDELNGEPNNLERNPRHKHGKKKHRGARKKVVSTASSMNLPHAVHISKVNPYPCGSQTSHLNTDHQQHLVEANLSDSSPVESHGAEEKMMSTLQNTGIPDELNGVPSNLQQKHKVKPVPKRSRGPRKKAVSTTSPAYLHHASQISEANPNPSNPSAQNVNEQMMNLKLQGHPVHQNPVYMTFSPFSLAPYCMMSYQTQVKLSDSSPEEYNSPEEKMMSTLQNTSIPDELNGVPSNLQEKPKTKPVPKRSRGPRKKAVSTTSPAYLHHASQISEANPNPSNPSAQNVNEQMMNLKLQGHPVHQNPVYMAFSPFSLAPYCMMSYQTQVKLSDSSPEEYNGPEEKMNTLQNNSIPDELNGVPSNLQQNPKSKPVQKRSRGPKKKAVSTTSPAYLHHASQISEANPNPSNSSDSCTVGPLSNEATQNVTKEMRYFPLPDHLTHQKSMYMAFAPAFIAAHCTNLNMMKYQTHSGNGLQNDYAQDKFFLNRTPLSYESPKPLSHTRDFSPTVSSARSTPVSSVSIYKEHKQYFHNSTFAKPVEFLNCNMPVPANGPFDFSLHTTQNRGNIDFEMGKEMSNCLDLSRSTSMRDRKLENYRKMKVKDEKLNELQNQAYAEGEPFEANTFQTETFSCHKQQIEVRERIEHEIQKTTDDDEEEGRLIIVEQDPEESEIQEHNSKISTAEMTELQERCSVVCQNEKTFSERMCHDLKNTIRSDTLQRSQIGSICCNKSVVCGDCNHGSYEEEANQQGQQWANNVMSRSHSVVQTNSPFDILQQIATLPCQRMVNNCNDSSEIVLDMSLKCSPTEHQQPGSEKSTVPACLAPMNTDFEHLVGGRQHYQLYIAKKRRKSASSLSEETVPKRAKKYACQEMQDEIYVSQSDLEEPIDLTKPSFKKEPS</sequence>
<evidence type="ECO:0000256" key="6">
    <source>
        <dbReference type="ARBA" id="ARBA00023242"/>
    </source>
</evidence>
<keyword evidence="3" id="KW-0677">Repeat</keyword>
<keyword evidence="11" id="KW-1185">Reference proteome</keyword>
<feature type="region of interest" description="Disordered" evidence="8">
    <location>
        <begin position="474"/>
        <end position="521"/>
    </location>
</feature>
<evidence type="ECO:0000256" key="8">
    <source>
        <dbReference type="SAM" id="MobiDB-lite"/>
    </source>
</evidence>
<feature type="compositionally biased region" description="Polar residues" evidence="8">
    <location>
        <begin position="850"/>
        <end position="859"/>
    </location>
</feature>
<accession>A0AAE0TCU1</accession>
<feature type="compositionally biased region" description="Basic residues" evidence="8">
    <location>
        <begin position="734"/>
        <end position="748"/>
    </location>
</feature>
<evidence type="ECO:0000256" key="3">
    <source>
        <dbReference type="ARBA" id="ARBA00022737"/>
    </source>
</evidence>
<evidence type="ECO:0000259" key="9">
    <source>
        <dbReference type="PROSITE" id="PS50157"/>
    </source>
</evidence>
<feature type="region of interest" description="Disordered" evidence="8">
    <location>
        <begin position="69"/>
        <end position="88"/>
    </location>
</feature>
<feature type="domain" description="C2H2-type" evidence="9">
    <location>
        <begin position="397"/>
        <end position="424"/>
    </location>
</feature>
<feature type="domain" description="C2H2-type" evidence="9">
    <location>
        <begin position="454"/>
        <end position="481"/>
    </location>
</feature>
<evidence type="ECO:0000313" key="10">
    <source>
        <dbReference type="EMBL" id="KAK3607418.1"/>
    </source>
</evidence>
<feature type="domain" description="C2H2-type" evidence="9">
    <location>
        <begin position="256"/>
        <end position="283"/>
    </location>
</feature>
<evidence type="ECO:0000256" key="7">
    <source>
        <dbReference type="PROSITE-ProRule" id="PRU00042"/>
    </source>
</evidence>
<dbReference type="PROSITE" id="PS50157">
    <property type="entry name" value="ZINC_FINGER_C2H2_2"/>
    <property type="match status" value="8"/>
</dbReference>
<dbReference type="GO" id="GO:0010468">
    <property type="term" value="P:regulation of gene expression"/>
    <property type="evidence" value="ECO:0007669"/>
    <property type="project" value="UniProtKB-ARBA"/>
</dbReference>
<dbReference type="Proteomes" id="UP001195483">
    <property type="component" value="Unassembled WGS sequence"/>
</dbReference>
<dbReference type="InterPro" id="IPR036236">
    <property type="entry name" value="Znf_C2H2_sf"/>
</dbReference>
<reference evidence="10" key="1">
    <citation type="journal article" date="2021" name="Genome Biol. Evol.">
        <title>A High-Quality Reference Genome for a Parasitic Bivalve with Doubly Uniparental Inheritance (Bivalvia: Unionida).</title>
        <authorList>
            <person name="Smith C.H."/>
        </authorList>
    </citation>
    <scope>NUCLEOTIDE SEQUENCE</scope>
    <source>
        <strain evidence="10">CHS0354</strain>
    </source>
</reference>
<dbReference type="InterPro" id="IPR050758">
    <property type="entry name" value="Znf_C2H2-type"/>
</dbReference>
<feature type="compositionally biased region" description="Basic residues" evidence="8">
    <location>
        <begin position="862"/>
        <end position="874"/>
    </location>
</feature>
<feature type="domain" description="C2H2-type" evidence="9">
    <location>
        <begin position="369"/>
        <end position="396"/>
    </location>
</feature>
<evidence type="ECO:0000313" key="11">
    <source>
        <dbReference type="Proteomes" id="UP001195483"/>
    </source>
</evidence>
<reference evidence="10" key="2">
    <citation type="journal article" date="2021" name="Genome Biol. Evol.">
        <title>Developing a high-quality reference genome for a parasitic bivalve with doubly uniparental inheritance (Bivalvia: Unionida).</title>
        <authorList>
            <person name="Smith C.H."/>
        </authorList>
    </citation>
    <scope>NUCLEOTIDE SEQUENCE</scope>
    <source>
        <strain evidence="10">CHS0354</strain>
        <tissue evidence="10">Mantle</tissue>
    </source>
</reference>
<dbReference type="FunFam" id="3.30.160.60:FF:000744">
    <property type="entry name" value="zinc finger E-box-binding homeobox 1"/>
    <property type="match status" value="1"/>
</dbReference>
<evidence type="ECO:0000256" key="2">
    <source>
        <dbReference type="ARBA" id="ARBA00022723"/>
    </source>
</evidence>
<feature type="region of interest" description="Disordered" evidence="8">
    <location>
        <begin position="716"/>
        <end position="754"/>
    </location>
</feature>
<feature type="compositionally biased region" description="Basic residues" evidence="8">
    <location>
        <begin position="507"/>
        <end position="521"/>
    </location>
</feature>
<feature type="region of interest" description="Disordered" evidence="8">
    <location>
        <begin position="127"/>
        <end position="193"/>
    </location>
</feature>
<dbReference type="Pfam" id="PF00096">
    <property type="entry name" value="zf-C2H2"/>
    <property type="match status" value="4"/>
</dbReference>
<comment type="caution">
    <text evidence="10">The sequence shown here is derived from an EMBL/GenBank/DDBJ whole genome shotgun (WGS) entry which is preliminary data.</text>
</comment>
<feature type="region of interest" description="Disordered" evidence="8">
    <location>
        <begin position="594"/>
        <end position="627"/>
    </location>
</feature>
<dbReference type="SMART" id="SM00355">
    <property type="entry name" value="ZnF_C2H2"/>
    <property type="match status" value="8"/>
</dbReference>
<feature type="compositionally biased region" description="Polar residues" evidence="8">
    <location>
        <begin position="480"/>
        <end position="489"/>
    </location>
</feature>
<feature type="compositionally biased region" description="Polar residues" evidence="8">
    <location>
        <begin position="159"/>
        <end position="170"/>
    </location>
</feature>
<keyword evidence="6" id="KW-0539">Nucleus</keyword>
<reference evidence="10" key="3">
    <citation type="submission" date="2023-05" db="EMBL/GenBank/DDBJ databases">
        <authorList>
            <person name="Smith C.H."/>
        </authorList>
    </citation>
    <scope>NUCLEOTIDE SEQUENCE</scope>
    <source>
        <strain evidence="10">CHS0354</strain>
        <tissue evidence="10">Mantle</tissue>
    </source>
</reference>
<dbReference type="PROSITE" id="PS00028">
    <property type="entry name" value="ZINC_FINGER_C2H2_1"/>
    <property type="match status" value="7"/>
</dbReference>
<feature type="compositionally biased region" description="Polar residues" evidence="8">
    <location>
        <begin position="182"/>
        <end position="191"/>
    </location>
</feature>
<dbReference type="Gene3D" id="3.30.160.60">
    <property type="entry name" value="Classic Zinc Finger"/>
    <property type="match status" value="6"/>
</dbReference>
<feature type="domain" description="C2H2-type" evidence="9">
    <location>
        <begin position="341"/>
        <end position="368"/>
    </location>
</feature>
<dbReference type="InterPro" id="IPR013087">
    <property type="entry name" value="Znf_C2H2_type"/>
</dbReference>
<dbReference type="FunFam" id="3.30.160.60:FF:000446">
    <property type="entry name" value="Zinc finger protein"/>
    <property type="match status" value="1"/>
</dbReference>
<dbReference type="EMBL" id="JAEAOA010000251">
    <property type="protein sequence ID" value="KAK3607418.1"/>
    <property type="molecule type" value="Genomic_DNA"/>
</dbReference>
<organism evidence="10 11">
    <name type="scientific">Potamilus streckersoni</name>
    <dbReference type="NCBI Taxonomy" id="2493646"/>
    <lineage>
        <taxon>Eukaryota</taxon>
        <taxon>Metazoa</taxon>
        <taxon>Spiralia</taxon>
        <taxon>Lophotrochozoa</taxon>
        <taxon>Mollusca</taxon>
        <taxon>Bivalvia</taxon>
        <taxon>Autobranchia</taxon>
        <taxon>Heteroconchia</taxon>
        <taxon>Palaeoheterodonta</taxon>
        <taxon>Unionida</taxon>
        <taxon>Unionoidea</taxon>
        <taxon>Unionidae</taxon>
        <taxon>Ambleminae</taxon>
        <taxon>Lampsilini</taxon>
        <taxon>Potamilus</taxon>
    </lineage>
</organism>
<protein>
    <recommendedName>
        <fullName evidence="9">C2H2-type domain-containing protein</fullName>
    </recommendedName>
</protein>
<dbReference type="FunFam" id="3.30.160.60:FF:000065">
    <property type="entry name" value="B-cell CLL/lymphoma 6, member B"/>
    <property type="match status" value="1"/>
</dbReference>
<comment type="subcellular location">
    <subcellularLocation>
        <location evidence="1">Nucleus</location>
    </subcellularLocation>
</comment>
<feature type="compositionally biased region" description="Basic residues" evidence="8">
    <location>
        <begin position="603"/>
        <end position="621"/>
    </location>
</feature>
<evidence type="ECO:0000256" key="5">
    <source>
        <dbReference type="ARBA" id="ARBA00022833"/>
    </source>
</evidence>
<keyword evidence="5" id="KW-0862">Zinc</keyword>
<dbReference type="SUPFAM" id="SSF57667">
    <property type="entry name" value="beta-beta-alpha zinc fingers"/>
    <property type="match status" value="5"/>
</dbReference>
<name>A0AAE0TCU1_9BIVA</name>
<feature type="domain" description="C2H2-type" evidence="9">
    <location>
        <begin position="283"/>
        <end position="313"/>
    </location>
</feature>
<dbReference type="PANTHER" id="PTHR23234:SF10">
    <property type="entry name" value="RIKEN CDNA 6720489N17 GENE-RELATED"/>
    <property type="match status" value="1"/>
</dbReference>
<feature type="region of interest" description="Disordered" evidence="8">
    <location>
        <begin position="1367"/>
        <end position="1386"/>
    </location>
</feature>
<dbReference type="GO" id="GO:0008270">
    <property type="term" value="F:zinc ion binding"/>
    <property type="evidence" value="ECO:0007669"/>
    <property type="project" value="UniProtKB-KW"/>
</dbReference>
<feature type="compositionally biased region" description="Polar residues" evidence="8">
    <location>
        <begin position="134"/>
        <end position="149"/>
    </location>
</feature>
<evidence type="ECO:0000256" key="1">
    <source>
        <dbReference type="ARBA" id="ARBA00004123"/>
    </source>
</evidence>
<keyword evidence="4 7" id="KW-0863">Zinc-finger</keyword>
<gene>
    <name evidence="10" type="ORF">CHS0354_003053</name>
</gene>
<feature type="domain" description="C2H2-type" evidence="9">
    <location>
        <begin position="425"/>
        <end position="452"/>
    </location>
</feature>
<dbReference type="PANTHER" id="PTHR23234">
    <property type="entry name" value="ZNF44 PROTEIN"/>
    <property type="match status" value="1"/>
</dbReference>
<feature type="compositionally biased region" description="Polar residues" evidence="8">
    <location>
        <begin position="887"/>
        <end position="903"/>
    </location>
</feature>
<evidence type="ECO:0000256" key="4">
    <source>
        <dbReference type="ARBA" id="ARBA00022771"/>
    </source>
</evidence>
<feature type="domain" description="C2H2-type" evidence="9">
    <location>
        <begin position="314"/>
        <end position="341"/>
    </location>
</feature>
<feature type="region of interest" description="Disordered" evidence="8">
    <location>
        <begin position="822"/>
        <end position="909"/>
    </location>
</feature>